<gene>
    <name evidence="3" type="primary">LOC107274760</name>
</gene>
<dbReference type="PANTHER" id="PTHR14740:SF3">
    <property type="entry name" value="CASPASE ACTIVITY AND APOPTOSIS INHIBITOR 1"/>
    <property type="match status" value="1"/>
</dbReference>
<dbReference type="Proteomes" id="UP000694920">
    <property type="component" value="Unplaced"/>
</dbReference>
<proteinExistence type="predicted"/>
<feature type="region of interest" description="Disordered" evidence="1">
    <location>
        <begin position="533"/>
        <end position="555"/>
    </location>
</feature>
<protein>
    <submittedName>
        <fullName evidence="3">Protein IWS1 homolog A</fullName>
    </submittedName>
</protein>
<feature type="compositionally biased region" description="Acidic residues" evidence="1">
    <location>
        <begin position="119"/>
        <end position="129"/>
    </location>
</feature>
<feature type="region of interest" description="Disordered" evidence="1">
    <location>
        <begin position="305"/>
        <end position="359"/>
    </location>
</feature>
<feature type="compositionally biased region" description="Basic residues" evidence="1">
    <location>
        <begin position="144"/>
        <end position="160"/>
    </location>
</feature>
<reference evidence="3" key="1">
    <citation type="submission" date="2025-08" db="UniProtKB">
        <authorList>
            <consortium name="RefSeq"/>
        </authorList>
    </citation>
    <scope>IDENTIFICATION</scope>
</reference>
<feature type="compositionally biased region" description="Basic and acidic residues" evidence="1">
    <location>
        <begin position="130"/>
        <end position="143"/>
    </location>
</feature>
<dbReference type="KEGG" id="ccin:107274760"/>
<feature type="compositionally biased region" description="Low complexity" evidence="1">
    <location>
        <begin position="613"/>
        <end position="630"/>
    </location>
</feature>
<dbReference type="PANTHER" id="PTHR14740">
    <property type="entry name" value="CASPASE ACTIVITY AND APOPTOSIS INHIBITOR 1"/>
    <property type="match status" value="1"/>
</dbReference>
<organism evidence="2 3">
    <name type="scientific">Cephus cinctus</name>
    <name type="common">Wheat stem sawfly</name>
    <dbReference type="NCBI Taxonomy" id="211228"/>
    <lineage>
        <taxon>Eukaryota</taxon>
        <taxon>Metazoa</taxon>
        <taxon>Ecdysozoa</taxon>
        <taxon>Arthropoda</taxon>
        <taxon>Hexapoda</taxon>
        <taxon>Insecta</taxon>
        <taxon>Pterygota</taxon>
        <taxon>Neoptera</taxon>
        <taxon>Endopterygota</taxon>
        <taxon>Hymenoptera</taxon>
        <taxon>Cephoidea</taxon>
        <taxon>Cephidae</taxon>
        <taxon>Cephus</taxon>
    </lineage>
</organism>
<evidence type="ECO:0000313" key="2">
    <source>
        <dbReference type="Proteomes" id="UP000694920"/>
    </source>
</evidence>
<feature type="compositionally biased region" description="Low complexity" evidence="1">
    <location>
        <begin position="461"/>
        <end position="472"/>
    </location>
</feature>
<dbReference type="GeneID" id="107274760"/>
<feature type="region of interest" description="Disordered" evidence="1">
    <location>
        <begin position="102"/>
        <end position="201"/>
    </location>
</feature>
<dbReference type="InterPro" id="IPR038991">
    <property type="entry name" value="CAAP1"/>
</dbReference>
<dbReference type="AlphaFoldDB" id="A0AAJ7CH74"/>
<evidence type="ECO:0000256" key="1">
    <source>
        <dbReference type="SAM" id="MobiDB-lite"/>
    </source>
</evidence>
<feature type="compositionally biased region" description="Low complexity" evidence="1">
    <location>
        <begin position="10"/>
        <end position="22"/>
    </location>
</feature>
<sequence length="725" mass="80775">MKEIRKKSEASSTSSYSTSSLSSDDDAEACDLKPIKDYLFDRKELARQLFKSVKTEKIRMMLPQALKKMGLPELEEWCASELSGMSRARILCILNGQKMLESSESSDTDDSGPSLEIISDTEEWLTDEDVPNKEDELPSESKKLKIKKDKCKNKSKLHNQKSHDKDKLKGKVKGKHKTGDEPNAPEIKIKKEGEKLEKEKEGDSLLDLLELEMRARAIRALIRKEEDIIPTVPTDSANLSKATSSSIKSTSISKESSLTSKCIEGKLKELEMNCTQSEKLDNARVNIADDEDVVLVVQPTPTIELLSSGSEAEDQGTRRNKRLDNERLSHKEQMSNVSNKHTKSKNLESNKEEPPSNDNIAIAANNTQLEVSENISKHSNNINTDIRGNPLNVIVSTETNNLKMVSNKEISVEVNTNKEKKLFKKLKKKPRSRVKNKSTNNSIGSCVESKNTESNTLNKASTSTSRELSETTIPIEKVKQEAGNETSEANESQQNITNNTPKENQVPNTASILTMDEDKSGDLEEIIDLDDYPDDMDEIECADKNNTNNTENPDKLLNKSEQKKIQDATQVKPSSAETWATRYYQTDDVQSVIKESKIQSEIRKRLRERQRLARLNNSPNSNSVTTTPAPDIQTEKVELKTTGSVEEYLALKNISVTANLSSSSSSCSIVASEKDTVPDTNVTTANNDKRTTIKDAESTTVTSAVNNVINETNITNEPSTDFHPD</sequence>
<dbReference type="RefSeq" id="XP_015609731.1">
    <property type="nucleotide sequence ID" value="XM_015754245.2"/>
</dbReference>
<feature type="compositionally biased region" description="Basic and acidic residues" evidence="1">
    <location>
        <begin position="345"/>
        <end position="354"/>
    </location>
</feature>
<feature type="compositionally biased region" description="Basic and acidic residues" evidence="1">
    <location>
        <begin position="322"/>
        <end position="333"/>
    </location>
</feature>
<accession>A0AAJ7CH74</accession>
<feature type="region of interest" description="Disordered" evidence="1">
    <location>
        <begin position="426"/>
        <end position="508"/>
    </location>
</feature>
<feature type="compositionally biased region" description="Basic residues" evidence="1">
    <location>
        <begin position="426"/>
        <end position="436"/>
    </location>
</feature>
<feature type="region of interest" description="Disordered" evidence="1">
    <location>
        <begin position="611"/>
        <end position="631"/>
    </location>
</feature>
<feature type="region of interest" description="Disordered" evidence="1">
    <location>
        <begin position="1"/>
        <end position="27"/>
    </location>
</feature>
<feature type="compositionally biased region" description="Polar residues" evidence="1">
    <location>
        <begin position="439"/>
        <end position="460"/>
    </location>
</feature>
<evidence type="ECO:0000313" key="3">
    <source>
        <dbReference type="RefSeq" id="XP_015609731.1"/>
    </source>
</evidence>
<dbReference type="GO" id="GO:0042981">
    <property type="term" value="P:regulation of apoptotic process"/>
    <property type="evidence" value="ECO:0007669"/>
    <property type="project" value="InterPro"/>
</dbReference>
<feature type="compositionally biased region" description="Basic and acidic residues" evidence="1">
    <location>
        <begin position="187"/>
        <end position="201"/>
    </location>
</feature>
<name>A0AAJ7CH74_CEPCN</name>
<feature type="compositionally biased region" description="Polar residues" evidence="1">
    <location>
        <begin position="483"/>
        <end position="508"/>
    </location>
</feature>
<keyword evidence="2" id="KW-1185">Reference proteome</keyword>
<dbReference type="Pfam" id="PF15335">
    <property type="entry name" value="CAAP1"/>
    <property type="match status" value="1"/>
</dbReference>